<dbReference type="InterPro" id="IPR025997">
    <property type="entry name" value="SBP_2_dom"/>
</dbReference>
<dbReference type="Gene3D" id="3.40.50.2300">
    <property type="match status" value="2"/>
</dbReference>
<dbReference type="AlphaFoldDB" id="A0A109QXE3"/>
<accession>A0A109QXE3</accession>
<feature type="chain" id="PRO_5039003776" description="Periplasmic binding protein domain-containing protein" evidence="4">
    <location>
        <begin position="21"/>
        <end position="386"/>
    </location>
</feature>
<evidence type="ECO:0000313" key="7">
    <source>
        <dbReference type="Proteomes" id="UP000058305"/>
    </source>
</evidence>
<dbReference type="GO" id="GO:0030246">
    <property type="term" value="F:carbohydrate binding"/>
    <property type="evidence" value="ECO:0007669"/>
    <property type="project" value="UniProtKB-ARBA"/>
</dbReference>
<dbReference type="PANTHER" id="PTHR46847:SF1">
    <property type="entry name" value="D-ALLOSE-BINDING PERIPLASMIC PROTEIN-RELATED"/>
    <property type="match status" value="1"/>
</dbReference>
<evidence type="ECO:0000313" key="6">
    <source>
        <dbReference type="EMBL" id="AMB59524.1"/>
    </source>
</evidence>
<comment type="similarity">
    <text evidence="2">Belongs to the bacterial solute-binding protein 2 family.</text>
</comment>
<gene>
    <name evidence="6" type="ORF">AWU67_12370</name>
</gene>
<protein>
    <recommendedName>
        <fullName evidence="5">Periplasmic binding protein domain-containing protein</fullName>
    </recommendedName>
</protein>
<dbReference type="EMBL" id="CP014145">
    <property type="protein sequence ID" value="AMB59524.1"/>
    <property type="molecule type" value="Genomic_DNA"/>
</dbReference>
<comment type="subcellular location">
    <subcellularLocation>
        <location evidence="1">Cell envelope</location>
    </subcellularLocation>
</comment>
<dbReference type="RefSeq" id="WP_067229489.1">
    <property type="nucleotide sequence ID" value="NZ_CP014145.1"/>
</dbReference>
<dbReference type="Proteomes" id="UP000058305">
    <property type="component" value="Chromosome"/>
</dbReference>
<dbReference type="InterPro" id="IPR028082">
    <property type="entry name" value="Peripla_BP_I"/>
</dbReference>
<evidence type="ECO:0000256" key="2">
    <source>
        <dbReference type="ARBA" id="ARBA00007639"/>
    </source>
</evidence>
<dbReference type="PROSITE" id="PS51257">
    <property type="entry name" value="PROKAR_LIPOPROTEIN"/>
    <property type="match status" value="1"/>
</dbReference>
<evidence type="ECO:0000259" key="5">
    <source>
        <dbReference type="Pfam" id="PF13407"/>
    </source>
</evidence>
<keyword evidence="7" id="KW-1185">Reference proteome</keyword>
<feature type="signal peptide" evidence="4">
    <location>
        <begin position="1"/>
        <end position="20"/>
    </location>
</feature>
<sequence length="386" mass="39929">MKSSRTAGVAVAAISMLILAGCASGGGESTDTTAEPAAALSAEAQAARDIVDAASVAVDEFEAPGPAVDASALAGKTVYYIPATLQVPTLNYIGKAFTEALSQLDAKVEICDGKANPADIASCIAQAIDAKAGAVVTSGITPEFAPSAVSDLQAAGIPWVQATTTPSGDGDPSQVAYVAEDQVKLQSWSTNWVIADSDAKANVLVIKLTDTPATAAWADYGILAVYKDACSDCTTQVIEINSGQLERLPSLVSSALVANPDITYVQAQFDQFLPAVTQGIQSAARDDVKIASVDANLSALQDLASDGNVKSSVGYNKTALAWYMADATVRLASGQPAVENLDFPYRRAFNESNVADLTLTPDAEASGEWFGDADYQAGFLKLWGVK</sequence>
<evidence type="ECO:0000256" key="1">
    <source>
        <dbReference type="ARBA" id="ARBA00004196"/>
    </source>
</evidence>
<name>A0A109QXE3_9MICO</name>
<proteinExistence type="inferred from homology"/>
<evidence type="ECO:0000256" key="4">
    <source>
        <dbReference type="SAM" id="SignalP"/>
    </source>
</evidence>
<reference evidence="6 7" key="1">
    <citation type="journal article" date="2016" name="J. Biotechnol.">
        <title>First complete genome sequence of a species in the genus Microterricola, an extremophilic cold active enzyme producing bacterial strain ERGS5:02 isolated from Sikkim Himalaya.</title>
        <authorList>
            <person name="Himanshu"/>
            <person name="Swarnkar M.K."/>
            <person name="Singh D."/>
            <person name="Kumar R."/>
        </authorList>
    </citation>
    <scope>NUCLEOTIDE SEQUENCE [LARGE SCALE GENOMIC DNA]</scope>
    <source>
        <strain evidence="6 7">ERGS5:02</strain>
    </source>
</reference>
<dbReference type="KEGG" id="mvd:AWU67_12370"/>
<dbReference type="GO" id="GO:0030313">
    <property type="term" value="C:cell envelope"/>
    <property type="evidence" value="ECO:0007669"/>
    <property type="project" value="UniProtKB-SubCell"/>
</dbReference>
<dbReference type="SUPFAM" id="SSF53822">
    <property type="entry name" value="Periplasmic binding protein-like I"/>
    <property type="match status" value="1"/>
</dbReference>
<dbReference type="Pfam" id="PF13407">
    <property type="entry name" value="Peripla_BP_4"/>
    <property type="match status" value="1"/>
</dbReference>
<organism evidence="6 7">
    <name type="scientific">Microterricola viridarii</name>
    <dbReference type="NCBI Taxonomy" id="412690"/>
    <lineage>
        <taxon>Bacteria</taxon>
        <taxon>Bacillati</taxon>
        <taxon>Actinomycetota</taxon>
        <taxon>Actinomycetes</taxon>
        <taxon>Micrococcales</taxon>
        <taxon>Microbacteriaceae</taxon>
        <taxon>Microterricola</taxon>
    </lineage>
</organism>
<reference evidence="7" key="2">
    <citation type="submission" date="2016-01" db="EMBL/GenBank/DDBJ databases">
        <title>First complete genome sequence of a species in the genus Microterricola, an extremophilic cold active enzyme producing strain ERGS5:02 isolated from Sikkim Himalaya.</title>
        <authorList>
            <person name="Kumar R."/>
            <person name="Singh D."/>
            <person name="Swarnkar M.K."/>
        </authorList>
    </citation>
    <scope>NUCLEOTIDE SEQUENCE [LARGE SCALE GENOMIC DNA]</scope>
    <source>
        <strain evidence="7">ERGS5:02</strain>
    </source>
</reference>
<evidence type="ECO:0000256" key="3">
    <source>
        <dbReference type="ARBA" id="ARBA00022729"/>
    </source>
</evidence>
<keyword evidence="3 4" id="KW-0732">Signal</keyword>
<dbReference type="PANTHER" id="PTHR46847">
    <property type="entry name" value="D-ALLOSE-BINDING PERIPLASMIC PROTEIN-RELATED"/>
    <property type="match status" value="1"/>
</dbReference>
<dbReference type="OrthoDB" id="3614783at2"/>
<feature type="domain" description="Periplasmic binding protein" evidence="5">
    <location>
        <begin position="83"/>
        <end position="335"/>
    </location>
</feature>